<dbReference type="RefSeq" id="WP_121848236.1">
    <property type="nucleotide sequence ID" value="NZ_CP032050.1"/>
</dbReference>
<dbReference type="KEGG" id="emar:D1013_07330"/>
<dbReference type="AlphaFoldDB" id="A0A3G2L4J3"/>
<sequence>MIAIYKKDRIIYTIADKELDTDDRATLIKALNEHLKENEQAAWYMEMGLPEKRVWKSSVERLDFSFSEEARFKKIALVGDKIWQERFTESLLPFSEAHIKFFGPEDGDMANNWLER</sequence>
<gene>
    <name evidence="1" type="ORF">D1013_07330</name>
</gene>
<dbReference type="InterPro" id="IPR021866">
    <property type="entry name" value="SpoIIAA-like"/>
</dbReference>
<dbReference type="InterPro" id="IPR036513">
    <property type="entry name" value="STAS_dom_sf"/>
</dbReference>
<dbReference type="Pfam" id="PF11964">
    <property type="entry name" value="SpoIIAA-like"/>
    <property type="match status" value="1"/>
</dbReference>
<name>A0A3G2L4J3_9FLAO</name>
<dbReference type="OrthoDB" id="1436687at2"/>
<accession>A0A3G2L4J3</accession>
<reference evidence="1 2" key="1">
    <citation type="submission" date="2018-08" db="EMBL/GenBank/DDBJ databases">
        <title>The reduced genetic potential of extracellular carbohydrate catabolism in Euzebyella marina RN62, a Flavobacteriia bacterium isolated from the hadal water.</title>
        <authorList>
            <person name="Xue C."/>
        </authorList>
    </citation>
    <scope>NUCLEOTIDE SEQUENCE [LARGE SCALE GENOMIC DNA]</scope>
    <source>
        <strain evidence="1 2">RN62</strain>
    </source>
</reference>
<dbReference type="Gene3D" id="3.40.50.10600">
    <property type="entry name" value="SpoIIaa-like domains"/>
    <property type="match status" value="1"/>
</dbReference>
<proteinExistence type="predicted"/>
<dbReference type="SUPFAM" id="SSF52091">
    <property type="entry name" value="SpoIIaa-like"/>
    <property type="match status" value="1"/>
</dbReference>
<keyword evidence="2" id="KW-1185">Reference proteome</keyword>
<organism evidence="1 2">
    <name type="scientific">Euzebyella marina</name>
    <dbReference type="NCBI Taxonomy" id="1761453"/>
    <lineage>
        <taxon>Bacteria</taxon>
        <taxon>Pseudomonadati</taxon>
        <taxon>Bacteroidota</taxon>
        <taxon>Flavobacteriia</taxon>
        <taxon>Flavobacteriales</taxon>
        <taxon>Flavobacteriaceae</taxon>
        <taxon>Euzebyella</taxon>
    </lineage>
</organism>
<protein>
    <submittedName>
        <fullName evidence="1">STAS/SEC14 domain-containing protein</fullName>
    </submittedName>
</protein>
<dbReference type="InterPro" id="IPR038396">
    <property type="entry name" value="SpoIIAA-like_sf"/>
</dbReference>
<evidence type="ECO:0000313" key="1">
    <source>
        <dbReference type="EMBL" id="AYN67187.1"/>
    </source>
</evidence>
<dbReference type="Proteomes" id="UP000276309">
    <property type="component" value="Chromosome"/>
</dbReference>
<dbReference type="EMBL" id="CP032050">
    <property type="protein sequence ID" value="AYN67187.1"/>
    <property type="molecule type" value="Genomic_DNA"/>
</dbReference>
<evidence type="ECO:0000313" key="2">
    <source>
        <dbReference type="Proteomes" id="UP000276309"/>
    </source>
</evidence>